<dbReference type="GO" id="GO:0009425">
    <property type="term" value="C:bacterial-type flagellum basal body"/>
    <property type="evidence" value="ECO:0007669"/>
    <property type="project" value="UniProtKB-SubCell"/>
</dbReference>
<dbReference type="InterPro" id="IPR001444">
    <property type="entry name" value="Flag_bb_rod_N"/>
</dbReference>
<dbReference type="InterPro" id="IPR019776">
    <property type="entry name" value="Flagellar_basal_body_rod_CS"/>
</dbReference>
<dbReference type="InterPro" id="IPR053927">
    <property type="entry name" value="FlgK_helical"/>
</dbReference>
<dbReference type="InterPro" id="IPR002371">
    <property type="entry name" value="FlgK"/>
</dbReference>
<dbReference type="GO" id="GO:0044780">
    <property type="term" value="P:bacterial-type flagellum assembly"/>
    <property type="evidence" value="ECO:0007669"/>
    <property type="project" value="InterPro"/>
</dbReference>
<dbReference type="EMBL" id="FLYE01000046">
    <property type="protein sequence ID" value="SCA57874.1"/>
    <property type="molecule type" value="Genomic_DNA"/>
</dbReference>
<evidence type="ECO:0000256" key="3">
    <source>
        <dbReference type="ARBA" id="ARBA00009677"/>
    </source>
</evidence>
<dbReference type="GO" id="GO:0009424">
    <property type="term" value="C:bacterial-type flagellum hook"/>
    <property type="evidence" value="ECO:0007669"/>
    <property type="project" value="InterPro"/>
</dbReference>
<evidence type="ECO:0000313" key="12">
    <source>
        <dbReference type="Proteomes" id="UP000231658"/>
    </source>
</evidence>
<evidence type="ECO:0000256" key="6">
    <source>
        <dbReference type="ARBA" id="ARBA00023143"/>
    </source>
</evidence>
<dbReference type="Pfam" id="PF06429">
    <property type="entry name" value="Flg_bbr_C"/>
    <property type="match status" value="1"/>
</dbReference>
<feature type="coiled-coil region" evidence="7">
    <location>
        <begin position="291"/>
        <end position="318"/>
    </location>
</feature>
<dbReference type="Pfam" id="PF00460">
    <property type="entry name" value="Flg_bb_rod"/>
    <property type="match status" value="1"/>
</dbReference>
<dbReference type="RefSeq" id="WP_083223137.1">
    <property type="nucleotide sequence ID" value="NZ_FLYE01000046.1"/>
</dbReference>
<evidence type="ECO:0000256" key="2">
    <source>
        <dbReference type="ARBA" id="ARBA00004613"/>
    </source>
</evidence>
<dbReference type="PANTHER" id="PTHR30033">
    <property type="entry name" value="FLAGELLAR HOOK-ASSOCIATED PROTEIN 1"/>
    <property type="match status" value="1"/>
</dbReference>
<dbReference type="AlphaFoldDB" id="A0A1C3RKM7"/>
<comment type="similarity">
    <text evidence="3">Belongs to the flagella basal body rod proteins family.</text>
</comment>
<protein>
    <recommendedName>
        <fullName evidence="4">Flagellar hook-associated protein 1</fullName>
    </recommendedName>
</protein>
<feature type="domain" description="Flagellar basal-body/hook protein C-terminal" evidence="9">
    <location>
        <begin position="725"/>
        <end position="759"/>
    </location>
</feature>
<gene>
    <name evidence="11" type="ORF">MTBPR1_70146</name>
</gene>
<dbReference type="GO" id="GO:0005576">
    <property type="term" value="C:extracellular region"/>
    <property type="evidence" value="ECO:0007669"/>
    <property type="project" value="UniProtKB-SubCell"/>
</dbReference>
<dbReference type="STRING" id="1867952.MTBPR1_70146"/>
<accession>A0A1C3RKM7</accession>
<keyword evidence="5" id="KW-0964">Secreted</keyword>
<evidence type="ECO:0000259" key="9">
    <source>
        <dbReference type="Pfam" id="PF06429"/>
    </source>
</evidence>
<keyword evidence="12" id="KW-1185">Reference proteome</keyword>
<sequence length="764" mass="81896">MAGSITLALHTAKDGLLAMQSALGTVAENVSNANTEGYSRKIVNLETRVVEGNGAGVQISEVTRTVDEGLMRDVREENAALYQYDVKDSYYQRMEELFGSPGDNTSISHIMSELVGSLEMLSTSPNSTLNKQETIRWAMNSVDKIQDMATEIQDLRLQADVDLAEAATEANELIHAIADMNDKIIRNQAVSNDVSDLKDKRDMALDELSTLMDIQYFQRTNGEVAVFSRGGTVLVDSDAQTISHTRAAASGPTISHAQGGFTGIKVNSYDITNDLLGGKMKGLVDLRDGALNDMQRTLDELSEEMQEAVNDIHNMGMSFPGNQSYEGQNYFADVSAQTMEFGSGSDTRMVLFNSDGEQQATTTLATLFQDTTGSNDDGIDYGATGNNGTQIINIEEVATRMEEWLDGEGATATISFSETDHGFMNITIGDSSMYLAFRDEYADTTVGESIGDLGLTHQNASITFDASGESDGSGNYSHTTESHSGFANFMGLNDFFVDNQVADTYESKVVPTTSTTSATTLFFYDQDSGVGSGNDKHSGAGFTVQAGLTLEELATEINNDATLNGELEAVVVPEGSGERLRITHTEGKELVIAEVNGGTMLSDLGIAESNIGLAQEINVRTSLQSTPSLVAAQRVQFDSTIGIAGGEYYTAASDNSNAVGMAEAMTTSHDFDAAGSFIVGSKSLMDYSIDVLASSASLSANNSSDRDTQQVLVDSLKNKSDTFKGVNLDEELSQLILYEQAYAASARVVSVINEMFDVLDRAVG</sequence>
<comment type="subcellular location">
    <subcellularLocation>
        <location evidence="1">Bacterial flagellum basal body</location>
    </subcellularLocation>
    <subcellularLocation>
        <location evidence="2">Secreted</location>
    </subcellularLocation>
</comment>
<feature type="domain" description="Flagellar basal body rod protein N-terminal" evidence="8">
    <location>
        <begin position="10"/>
        <end position="38"/>
    </location>
</feature>
<evidence type="ECO:0000256" key="5">
    <source>
        <dbReference type="ARBA" id="ARBA00022525"/>
    </source>
</evidence>
<name>A0A1C3RKM7_9PROT</name>
<dbReference type="NCBIfam" id="TIGR02492">
    <property type="entry name" value="flgK_ends"/>
    <property type="match status" value="1"/>
</dbReference>
<evidence type="ECO:0000256" key="4">
    <source>
        <dbReference type="ARBA" id="ARBA00016244"/>
    </source>
</evidence>
<keyword evidence="6" id="KW-0975">Bacterial flagellum</keyword>
<dbReference type="OrthoDB" id="7181295at2"/>
<evidence type="ECO:0000259" key="10">
    <source>
        <dbReference type="Pfam" id="PF22638"/>
    </source>
</evidence>
<dbReference type="Proteomes" id="UP000231658">
    <property type="component" value="Unassembled WGS sequence"/>
</dbReference>
<feature type="domain" description="Flagellar hook-associated protein FlgK helical" evidence="10">
    <location>
        <begin position="92"/>
        <end position="323"/>
    </location>
</feature>
<keyword evidence="7" id="KW-0175">Coiled coil</keyword>
<dbReference type="Pfam" id="PF22638">
    <property type="entry name" value="FlgK_D1"/>
    <property type="match status" value="1"/>
</dbReference>
<evidence type="ECO:0000313" key="11">
    <source>
        <dbReference type="EMBL" id="SCA57874.1"/>
    </source>
</evidence>
<dbReference type="PANTHER" id="PTHR30033:SF2">
    <property type="entry name" value="FLAGELLAR HOOK PROTEIN"/>
    <property type="match status" value="1"/>
</dbReference>
<proteinExistence type="inferred from homology"/>
<dbReference type="InterPro" id="IPR010930">
    <property type="entry name" value="Flg_bb/hook_C_dom"/>
</dbReference>
<dbReference type="PROSITE" id="PS00588">
    <property type="entry name" value="FLAGELLA_BB_ROD"/>
    <property type="match status" value="1"/>
</dbReference>
<evidence type="ECO:0000256" key="1">
    <source>
        <dbReference type="ARBA" id="ARBA00004117"/>
    </source>
</evidence>
<evidence type="ECO:0000256" key="7">
    <source>
        <dbReference type="SAM" id="Coils"/>
    </source>
</evidence>
<dbReference type="GO" id="GO:0005198">
    <property type="term" value="F:structural molecule activity"/>
    <property type="evidence" value="ECO:0007669"/>
    <property type="project" value="InterPro"/>
</dbReference>
<dbReference type="SUPFAM" id="SSF64518">
    <property type="entry name" value="Phase 1 flagellin"/>
    <property type="match status" value="1"/>
</dbReference>
<evidence type="ECO:0000259" key="8">
    <source>
        <dbReference type="Pfam" id="PF00460"/>
    </source>
</evidence>
<reference evidence="11 12" key="1">
    <citation type="submission" date="2016-07" db="EMBL/GenBank/DDBJ databases">
        <authorList>
            <person name="Lefevre C.T."/>
        </authorList>
    </citation>
    <scope>NUCLEOTIDE SEQUENCE [LARGE SCALE GENOMIC DNA]</scope>
    <source>
        <strain evidence="11">PR1</strain>
    </source>
</reference>
<organism evidence="11 12">
    <name type="scientific">Candidatus Terasakiella magnetica</name>
    <dbReference type="NCBI Taxonomy" id="1867952"/>
    <lineage>
        <taxon>Bacteria</taxon>
        <taxon>Pseudomonadati</taxon>
        <taxon>Pseudomonadota</taxon>
        <taxon>Alphaproteobacteria</taxon>
        <taxon>Rhodospirillales</taxon>
        <taxon>Terasakiellaceae</taxon>
        <taxon>Terasakiella</taxon>
    </lineage>
</organism>